<keyword evidence="3" id="KW-1185">Reference proteome</keyword>
<protein>
    <recommendedName>
        <fullName evidence="4">Lipoprotein</fullName>
    </recommendedName>
</protein>
<gene>
    <name evidence="2" type="ORF">E2A64_01125</name>
</gene>
<dbReference type="PROSITE" id="PS51257">
    <property type="entry name" value="PROKAR_LIPOPROTEIN"/>
    <property type="match status" value="1"/>
</dbReference>
<dbReference type="RefSeq" id="WP_133282609.1">
    <property type="nucleotide sequence ID" value="NZ_SMSI01000001.1"/>
</dbReference>
<feature type="chain" id="PRO_5020897026" description="Lipoprotein" evidence="1">
    <location>
        <begin position="20"/>
        <end position="161"/>
    </location>
</feature>
<organism evidence="2 3">
    <name type="scientific">Pseudohoeflea suaedae</name>
    <dbReference type="NCBI Taxonomy" id="877384"/>
    <lineage>
        <taxon>Bacteria</taxon>
        <taxon>Pseudomonadati</taxon>
        <taxon>Pseudomonadota</taxon>
        <taxon>Alphaproteobacteria</taxon>
        <taxon>Hyphomicrobiales</taxon>
        <taxon>Rhizobiaceae</taxon>
        <taxon>Pseudohoeflea</taxon>
    </lineage>
</organism>
<evidence type="ECO:0000313" key="2">
    <source>
        <dbReference type="EMBL" id="TDH37772.1"/>
    </source>
</evidence>
<dbReference type="AlphaFoldDB" id="A0A4R5PLG5"/>
<evidence type="ECO:0000256" key="1">
    <source>
        <dbReference type="SAM" id="SignalP"/>
    </source>
</evidence>
<dbReference type="OrthoDB" id="7773880at2"/>
<evidence type="ECO:0000313" key="3">
    <source>
        <dbReference type="Proteomes" id="UP000295131"/>
    </source>
</evidence>
<feature type="signal peptide" evidence="1">
    <location>
        <begin position="1"/>
        <end position="19"/>
    </location>
</feature>
<dbReference type="EMBL" id="SMSI01000001">
    <property type="protein sequence ID" value="TDH37772.1"/>
    <property type="molecule type" value="Genomic_DNA"/>
</dbReference>
<reference evidence="2 3" key="1">
    <citation type="journal article" date="2013" name="Int. J. Syst. Evol. Microbiol.">
        <title>Hoeflea suaedae sp. nov., an endophytic bacterium isolated from the root of the halophyte Suaeda maritima.</title>
        <authorList>
            <person name="Chung E.J."/>
            <person name="Park J.A."/>
            <person name="Pramanik P."/>
            <person name="Bibi F."/>
            <person name="Jeon C.O."/>
            <person name="Chung Y.R."/>
        </authorList>
    </citation>
    <scope>NUCLEOTIDE SEQUENCE [LARGE SCALE GENOMIC DNA]</scope>
    <source>
        <strain evidence="2 3">YC6898</strain>
    </source>
</reference>
<sequence>MHFRASSVFSLAIAATLAAGCTSSNTVRTSANTLIVHTSAEAMCGGSGAAKIAQKQAAVETIKAGFDRYIIVGAQNSNNVQVVQGPGTYSTTGTISGGHYFGTTTYQPGMPIVYGGYDQAFAIRMYKEQEPEAKHAVSAREILGPDWAEAVKKTGTLNVCF</sequence>
<accession>A0A4R5PLG5</accession>
<evidence type="ECO:0008006" key="4">
    <source>
        <dbReference type="Google" id="ProtNLM"/>
    </source>
</evidence>
<name>A0A4R5PLG5_9HYPH</name>
<keyword evidence="1" id="KW-0732">Signal</keyword>
<comment type="caution">
    <text evidence="2">The sequence shown here is derived from an EMBL/GenBank/DDBJ whole genome shotgun (WGS) entry which is preliminary data.</text>
</comment>
<proteinExistence type="predicted"/>
<dbReference type="Proteomes" id="UP000295131">
    <property type="component" value="Unassembled WGS sequence"/>
</dbReference>